<dbReference type="InterPro" id="IPR050523">
    <property type="entry name" value="AKR_Detox_Biosynth"/>
</dbReference>
<dbReference type="Proteomes" id="UP000799118">
    <property type="component" value="Unassembled WGS sequence"/>
</dbReference>
<dbReference type="EMBL" id="ML769738">
    <property type="protein sequence ID" value="KAE9388543.1"/>
    <property type="molecule type" value="Genomic_DNA"/>
</dbReference>
<dbReference type="Pfam" id="PF00248">
    <property type="entry name" value="Aldo_ket_red"/>
    <property type="match status" value="2"/>
</dbReference>
<gene>
    <name evidence="4" type="ORF">BT96DRAFT_1004084</name>
</gene>
<keyword evidence="1" id="KW-0521">NADP</keyword>
<name>A0A6A4GT15_9AGAR</name>
<protein>
    <submittedName>
        <fullName evidence="4">Aldo/keto reductase</fullName>
    </submittedName>
</protein>
<evidence type="ECO:0000313" key="4">
    <source>
        <dbReference type="EMBL" id="KAE9388543.1"/>
    </source>
</evidence>
<proteinExistence type="inferred from homology"/>
<evidence type="ECO:0000313" key="5">
    <source>
        <dbReference type="Proteomes" id="UP000799118"/>
    </source>
</evidence>
<accession>A0A6A4GT15</accession>
<sequence length="418" mass="46911">MFQPAPPPPTKLGVLRVLSPNAGAHVSPFCLGAMSVGDKWSGVMGSMDKESSFKLLDAYFDMGGNFIDTANNYQGESSEQFIGEWMEKRGIRDQIVVATKYTSNFKRGNDSIAQKANYTGNNTKSMHISVEASLKKLRTSYIDLLYVHWWDYDTSVKEVMDSLHTLVMQGKVLYLGYEENVKESPGLHYDARALPTLRRALSTLYRRRGTRQEGISDTPAWVVAQANEYARCMGKTPFVVYQGLWNVLDRSFERDILPMARSLGLALAPWNVLGAGKFRTDAEEQRRKESGENGRTMLSQDWQRTEAEVKVSRALEKVASEVGLGDNITAVAIAYVMYKTPYVFPIIGGRKVEHLKANLQALDIVLTEEQIQFLESVVPFDPGFPHTFFGDGTKPFFGMLNAMLYKKVQPSQPIKPTD</sequence>
<keyword evidence="5" id="KW-1185">Reference proteome</keyword>
<evidence type="ECO:0000259" key="3">
    <source>
        <dbReference type="Pfam" id="PF00248"/>
    </source>
</evidence>
<dbReference type="InterPro" id="IPR023210">
    <property type="entry name" value="NADP_OxRdtase_dom"/>
</dbReference>
<dbReference type="SUPFAM" id="SSF51430">
    <property type="entry name" value="NAD(P)-linked oxidoreductase"/>
    <property type="match status" value="2"/>
</dbReference>
<reference evidence="4" key="1">
    <citation type="journal article" date="2019" name="Environ. Microbiol.">
        <title>Fungal ecological strategies reflected in gene transcription - a case study of two litter decomposers.</title>
        <authorList>
            <person name="Barbi F."/>
            <person name="Kohler A."/>
            <person name="Barry K."/>
            <person name="Baskaran P."/>
            <person name="Daum C."/>
            <person name="Fauchery L."/>
            <person name="Ihrmark K."/>
            <person name="Kuo A."/>
            <person name="LaButti K."/>
            <person name="Lipzen A."/>
            <person name="Morin E."/>
            <person name="Grigoriev I.V."/>
            <person name="Henrissat B."/>
            <person name="Lindahl B."/>
            <person name="Martin F."/>
        </authorList>
    </citation>
    <scope>NUCLEOTIDE SEQUENCE</scope>
    <source>
        <strain evidence="4">JB14</strain>
    </source>
</reference>
<feature type="domain" description="NADP-dependent oxidoreductase" evidence="3">
    <location>
        <begin position="211"/>
        <end position="377"/>
    </location>
</feature>
<organism evidence="4 5">
    <name type="scientific">Gymnopus androsaceus JB14</name>
    <dbReference type="NCBI Taxonomy" id="1447944"/>
    <lineage>
        <taxon>Eukaryota</taxon>
        <taxon>Fungi</taxon>
        <taxon>Dikarya</taxon>
        <taxon>Basidiomycota</taxon>
        <taxon>Agaricomycotina</taxon>
        <taxon>Agaricomycetes</taxon>
        <taxon>Agaricomycetidae</taxon>
        <taxon>Agaricales</taxon>
        <taxon>Marasmiineae</taxon>
        <taxon>Omphalotaceae</taxon>
        <taxon>Gymnopus</taxon>
    </lineage>
</organism>
<feature type="domain" description="NADP-dependent oxidoreductase" evidence="3">
    <location>
        <begin position="30"/>
        <end position="176"/>
    </location>
</feature>
<dbReference type="OrthoDB" id="48988at2759"/>
<evidence type="ECO:0000256" key="1">
    <source>
        <dbReference type="ARBA" id="ARBA00022857"/>
    </source>
</evidence>
<dbReference type="InterPro" id="IPR036812">
    <property type="entry name" value="NAD(P)_OxRdtase_dom_sf"/>
</dbReference>
<comment type="similarity">
    <text evidence="2">Belongs to the aldo/keto reductase family. Aldo/keto reductase 2 subfamily.</text>
</comment>
<evidence type="ECO:0000256" key="2">
    <source>
        <dbReference type="ARBA" id="ARBA00038157"/>
    </source>
</evidence>
<dbReference type="PANTHER" id="PTHR43364:SF7">
    <property type="entry name" value="NADP-DEPENDENT OXIDOREDUCTASE DOMAIN-CONTAINING PROTEIN-RELATED"/>
    <property type="match status" value="1"/>
</dbReference>
<dbReference type="Gene3D" id="3.20.20.100">
    <property type="entry name" value="NADP-dependent oxidoreductase domain"/>
    <property type="match status" value="2"/>
</dbReference>
<dbReference type="PANTHER" id="PTHR43364">
    <property type="entry name" value="NADH-SPECIFIC METHYLGLYOXAL REDUCTASE-RELATED"/>
    <property type="match status" value="1"/>
</dbReference>
<dbReference type="AlphaFoldDB" id="A0A6A4GT15"/>